<comment type="caution">
    <text evidence="6">The sequence shown here is derived from an EMBL/GenBank/DDBJ whole genome shotgun (WGS) entry which is preliminary data.</text>
</comment>
<keyword evidence="3 6" id="KW-0808">Transferase</keyword>
<dbReference type="InterPro" id="IPR002941">
    <property type="entry name" value="DNA_methylase_N4/N6"/>
</dbReference>
<comment type="similarity">
    <text evidence="1">Belongs to the N(4)/N(6)-methyltransferase family.</text>
</comment>
<evidence type="ECO:0000256" key="3">
    <source>
        <dbReference type="ARBA" id="ARBA00022679"/>
    </source>
</evidence>
<dbReference type="Pfam" id="PF01555">
    <property type="entry name" value="N6_N4_Mtase"/>
    <property type="match status" value="1"/>
</dbReference>
<dbReference type="PRINTS" id="PR00508">
    <property type="entry name" value="S21N4MTFRASE"/>
</dbReference>
<proteinExistence type="inferred from homology"/>
<keyword evidence="7" id="KW-1185">Reference proteome</keyword>
<evidence type="ECO:0000313" key="7">
    <source>
        <dbReference type="Proteomes" id="UP000322876"/>
    </source>
</evidence>
<sequence>MKSNSDELKEKLKEKLREIFQFENKNLDFGIYRIMNYKREEIEGFIKDDLIKEIKEQLALLNEVERRKIEENLKEILSKSGVKKYLEALQKGDEERTKIYREDFAKDIEEYERLEKQLEEIRISEDLEKAIYNHLINFFSRYYDDGDFISKRRYGKNEKYCIPYNGEEVFLYWVNKDQYYIKTTEYFKKYTFYLDSLIGKLKVNFRVVEAEEEKGNVKAQEKKFFVLNDKIFDYDGKKKELNIYFEYRGLTEEEEKKYKHGNTVSQDKANEETIRILQEKIPENSLASLIFEKEREKTIIEKQLYRYTRRNTTDYFIHKDLKGFLERELDFYIKNEFLNLEDLRVLEESGYFDKLRLYLIGVRAFRNIALKIIEFLAQIENFQKKIWEKKKFVIDTHYVITLDKIKEYAGEEFLENILDEILCNEKQLEEWKELFEIEVKDKKDLIVNNTLQGKEWKKLPIDTKYFDEEFKWKLLVALSEKNDLDEILDGVLIKSENFQALNLLLNKYYKKVQTIYIDPPYNTGNDDFLYKDKYKHSSWITLMSNRLDLSKYFIKEEGSIFTSIDDTEDAYLKLLFNSIFGERNFLNSIAYERSSVSGLGQGSTFLVNTHETILSYSKNKIKLKTYDLNGEYPFRYEDMKRYNKILVDEGMKNELMRFQAPSTGEDVIIYEHKNPTIETISLASYEKRMKEIESIYIDNFNRIFRLTIVQKENRFQRKLMEICKKGFFSVEYLVSRGKNKGKRVKIFLYNGQVLAWLKDTAKIENNKIIKTNKLSDFWPHSFIPKADLSNEGKVTLNRGKKPEALLKLIILASSNESNIVLDFFLGSATTTAVAHKLKRKWIGIEIEKYFENLALKRMKYVLNGEQTGISKEVNWRGGGFFKYHTLEQYEDALENIEFEETNKLMFELPDYFVKYMLEWETKNSNTFLNLEKLKNPFNYRLKIMEDYQQKEVKTDVIETFNYLLGLHVSKYRILEDNDRKYVFVFGEKEGKRIAIVWRSIEDIDFEKDKEVIEENIKDFEPDETYINGEALVKNFRHIEPLFKSSMFEKVE</sequence>
<feature type="domain" description="DNA methylase N-4/N-6" evidence="5">
    <location>
        <begin position="512"/>
        <end position="854"/>
    </location>
</feature>
<dbReference type="SUPFAM" id="SSF53335">
    <property type="entry name" value="S-adenosyl-L-methionine-dependent methyltransferases"/>
    <property type="match status" value="1"/>
</dbReference>
<protein>
    <submittedName>
        <fullName evidence="6">Site-specific DNA-methyltransferase</fullName>
    </submittedName>
</protein>
<dbReference type="InterPro" id="IPR001091">
    <property type="entry name" value="RM_Methyltransferase"/>
</dbReference>
<reference evidence="6 7" key="1">
    <citation type="submission" date="2019-06" db="EMBL/GenBank/DDBJ databases">
        <title>Genomic insights into carbon and energy metabolism of Deferribacter autotrophicus revealed new metabolic traits in the phylum Deferribacteres.</title>
        <authorList>
            <person name="Slobodkin A.I."/>
            <person name="Slobodkina G.B."/>
            <person name="Allioux M."/>
            <person name="Alain K."/>
            <person name="Jebbar M."/>
            <person name="Shadrin V."/>
            <person name="Kublanov I.V."/>
            <person name="Toshchakov S.V."/>
            <person name="Bonch-Osmolovskaya E.A."/>
        </authorList>
    </citation>
    <scope>NUCLEOTIDE SEQUENCE [LARGE SCALE GENOMIC DNA]</scope>
    <source>
        <strain evidence="6 7">SL50</strain>
    </source>
</reference>
<dbReference type="InterPro" id="IPR029063">
    <property type="entry name" value="SAM-dependent_MTases_sf"/>
</dbReference>
<dbReference type="OrthoDB" id="9800801at2"/>
<evidence type="ECO:0000256" key="4">
    <source>
        <dbReference type="SAM" id="Coils"/>
    </source>
</evidence>
<accession>A0A5A8F2H6</accession>
<organism evidence="6 7">
    <name type="scientific">Deferribacter autotrophicus</name>
    <dbReference type="NCBI Taxonomy" id="500465"/>
    <lineage>
        <taxon>Bacteria</taxon>
        <taxon>Pseudomonadati</taxon>
        <taxon>Deferribacterota</taxon>
        <taxon>Deferribacteres</taxon>
        <taxon>Deferribacterales</taxon>
        <taxon>Deferribacteraceae</taxon>
        <taxon>Deferribacter</taxon>
    </lineage>
</organism>
<dbReference type="Proteomes" id="UP000322876">
    <property type="component" value="Unassembled WGS sequence"/>
</dbReference>
<dbReference type="EMBL" id="VFJB01000007">
    <property type="protein sequence ID" value="KAA0257568.1"/>
    <property type="molecule type" value="Genomic_DNA"/>
</dbReference>
<evidence type="ECO:0000259" key="5">
    <source>
        <dbReference type="Pfam" id="PF01555"/>
    </source>
</evidence>
<evidence type="ECO:0000256" key="2">
    <source>
        <dbReference type="ARBA" id="ARBA00022603"/>
    </source>
</evidence>
<evidence type="ECO:0000313" key="6">
    <source>
        <dbReference type="EMBL" id="KAA0257568.1"/>
    </source>
</evidence>
<name>A0A5A8F2H6_9BACT</name>
<feature type="coiled-coil region" evidence="4">
    <location>
        <begin position="5"/>
        <end position="71"/>
    </location>
</feature>
<dbReference type="GO" id="GO:0003677">
    <property type="term" value="F:DNA binding"/>
    <property type="evidence" value="ECO:0007669"/>
    <property type="project" value="InterPro"/>
</dbReference>
<gene>
    <name evidence="6" type="ORF">FHQ18_09515</name>
</gene>
<dbReference type="GO" id="GO:0032259">
    <property type="term" value="P:methylation"/>
    <property type="evidence" value="ECO:0007669"/>
    <property type="project" value="UniProtKB-KW"/>
</dbReference>
<dbReference type="GO" id="GO:0008170">
    <property type="term" value="F:N-methyltransferase activity"/>
    <property type="evidence" value="ECO:0007669"/>
    <property type="project" value="InterPro"/>
</dbReference>
<evidence type="ECO:0000256" key="1">
    <source>
        <dbReference type="ARBA" id="ARBA00006594"/>
    </source>
</evidence>
<dbReference type="PROSITE" id="PS00092">
    <property type="entry name" value="N6_MTASE"/>
    <property type="match status" value="1"/>
</dbReference>
<dbReference type="AlphaFoldDB" id="A0A5A8F2H6"/>
<dbReference type="InterPro" id="IPR002052">
    <property type="entry name" value="DNA_methylase_N6_adenine_CS"/>
</dbReference>
<dbReference type="Gene3D" id="3.40.50.150">
    <property type="entry name" value="Vaccinia Virus protein VP39"/>
    <property type="match status" value="1"/>
</dbReference>
<keyword evidence="2 6" id="KW-0489">Methyltransferase</keyword>
<keyword evidence="4" id="KW-0175">Coiled coil</keyword>
<dbReference type="RefSeq" id="WP_149266949.1">
    <property type="nucleotide sequence ID" value="NZ_VFJB01000007.1"/>
</dbReference>